<reference evidence="1" key="2">
    <citation type="submission" date="2020-03" db="EMBL/GenBank/DDBJ databases">
        <title>The second near-complete assembly of the hexaploid bread wheat (Triticum aestivum) genome.</title>
        <authorList>
            <person name="Zimin A.V."/>
            <person name="Puiu D."/>
            <person name="Shumante A."/>
            <person name="Alonge M."/>
            <person name="Salzberg S.L."/>
        </authorList>
    </citation>
    <scope>NUCLEOTIDE SEQUENCE</scope>
    <source>
        <tissue evidence="1">Leaf</tissue>
    </source>
</reference>
<proteinExistence type="predicted"/>
<evidence type="ECO:0000313" key="1">
    <source>
        <dbReference type="EMBL" id="KAF7062540.1"/>
    </source>
</evidence>
<gene>
    <name evidence="1" type="ORF">CFC21_069126</name>
</gene>
<dbReference type="EMBL" id="CM022223">
    <property type="protein sequence ID" value="KAF7062540.1"/>
    <property type="molecule type" value="Genomic_DNA"/>
</dbReference>
<dbReference type="Proteomes" id="UP000815260">
    <property type="component" value="Chromosome 5A"/>
</dbReference>
<comment type="caution">
    <text evidence="1">The sequence shown here is derived from an EMBL/GenBank/DDBJ whole genome shotgun (WGS) entry which is preliminary data.</text>
</comment>
<feature type="non-terminal residue" evidence="1">
    <location>
        <position position="1"/>
    </location>
</feature>
<reference evidence="1" key="1">
    <citation type="journal article" date="2017" name="Gigascience">
        <title>The first near-complete assembly of the hexaploid bread wheat genome, Triticum aestivum.</title>
        <authorList>
            <person name="Zimin A.V."/>
            <person name="Puiu D."/>
            <person name="Hall R."/>
            <person name="Kingan S."/>
            <person name="Clavijo B.J."/>
            <person name="Salzberg S.L."/>
        </authorList>
    </citation>
    <scope>NUCLEOTIDE SEQUENCE</scope>
    <source>
        <tissue evidence="1">Leaf</tissue>
    </source>
</reference>
<feature type="non-terminal residue" evidence="1">
    <location>
        <position position="14"/>
    </location>
</feature>
<protein>
    <submittedName>
        <fullName evidence="1">Uncharacterized protein</fullName>
    </submittedName>
</protein>
<organism evidence="1">
    <name type="scientific">Triticum aestivum</name>
    <name type="common">Wheat</name>
    <dbReference type="NCBI Taxonomy" id="4565"/>
    <lineage>
        <taxon>Eukaryota</taxon>
        <taxon>Viridiplantae</taxon>
        <taxon>Streptophyta</taxon>
        <taxon>Embryophyta</taxon>
        <taxon>Tracheophyta</taxon>
        <taxon>Spermatophyta</taxon>
        <taxon>Magnoliopsida</taxon>
        <taxon>Liliopsida</taxon>
        <taxon>Poales</taxon>
        <taxon>Poaceae</taxon>
        <taxon>BOP clade</taxon>
        <taxon>Pooideae</taxon>
        <taxon>Triticodae</taxon>
        <taxon>Triticeae</taxon>
        <taxon>Triticinae</taxon>
        <taxon>Triticum</taxon>
    </lineage>
</organism>
<sequence>CRPATSWRSSTSES</sequence>
<name>A0A9R1KQE9_WHEAT</name>
<accession>A0A9R1KQE9</accession>